<feature type="domain" description="AB hydrolase-1" evidence="1">
    <location>
        <begin position="12"/>
        <end position="249"/>
    </location>
</feature>
<dbReference type="InterPro" id="IPR052897">
    <property type="entry name" value="Sec-Metab_Biosynth_Hydrolase"/>
</dbReference>
<organism evidence="2 3">
    <name type="scientific">Fusarium mangiferae</name>
    <name type="common">Mango malformation disease fungus</name>
    <dbReference type="NCBI Taxonomy" id="192010"/>
    <lineage>
        <taxon>Eukaryota</taxon>
        <taxon>Fungi</taxon>
        <taxon>Dikarya</taxon>
        <taxon>Ascomycota</taxon>
        <taxon>Pezizomycotina</taxon>
        <taxon>Sordariomycetes</taxon>
        <taxon>Hypocreomycetidae</taxon>
        <taxon>Hypocreales</taxon>
        <taxon>Nectriaceae</taxon>
        <taxon>Fusarium</taxon>
        <taxon>Fusarium fujikuroi species complex</taxon>
    </lineage>
</organism>
<protein>
    <recommendedName>
        <fullName evidence="1">AB hydrolase-1 domain-containing protein</fullName>
    </recommendedName>
</protein>
<evidence type="ECO:0000313" key="2">
    <source>
        <dbReference type="EMBL" id="CVK97462.1"/>
    </source>
</evidence>
<dbReference type="RefSeq" id="XP_041684625.1">
    <property type="nucleotide sequence ID" value="XM_041834353.1"/>
</dbReference>
<dbReference type="InterPro" id="IPR029058">
    <property type="entry name" value="AB_hydrolase_fold"/>
</dbReference>
<dbReference type="Pfam" id="PF12697">
    <property type="entry name" value="Abhydrolase_6"/>
    <property type="match status" value="1"/>
</dbReference>
<dbReference type="Gene3D" id="3.40.50.1820">
    <property type="entry name" value="alpha/beta hydrolase"/>
    <property type="match status" value="1"/>
</dbReference>
<dbReference type="AlphaFoldDB" id="A0A1L7TKV1"/>
<dbReference type="EMBL" id="FCQH01000008">
    <property type="protein sequence ID" value="CVK97462.1"/>
    <property type="molecule type" value="Genomic_DNA"/>
</dbReference>
<dbReference type="VEuPathDB" id="FungiDB:FMAN_11526"/>
<keyword evidence="3" id="KW-1185">Reference proteome</keyword>
<dbReference type="PANTHER" id="PTHR37017">
    <property type="entry name" value="AB HYDROLASE-1 DOMAIN-CONTAINING PROTEIN-RELATED"/>
    <property type="match status" value="1"/>
</dbReference>
<evidence type="ECO:0000259" key="1">
    <source>
        <dbReference type="Pfam" id="PF12697"/>
    </source>
</evidence>
<dbReference type="PANTHER" id="PTHR37017:SF11">
    <property type="entry name" value="ESTERASE_LIPASE_THIOESTERASE DOMAIN-CONTAINING PROTEIN"/>
    <property type="match status" value="1"/>
</dbReference>
<name>A0A1L7TKV1_FUSMA</name>
<comment type="caution">
    <text evidence="2">The sequence shown here is derived from an EMBL/GenBank/DDBJ whole genome shotgun (WGS) entry which is preliminary data.</text>
</comment>
<gene>
    <name evidence="2" type="ORF">FMAN_11526</name>
</gene>
<dbReference type="InterPro" id="IPR000073">
    <property type="entry name" value="AB_hydrolase_1"/>
</dbReference>
<dbReference type="GeneID" id="65090777"/>
<sequence length="264" mass="29278">MTTVLAAARPALVIVPGNFSLPRFWSAIQRSVEDKGYPVEIVPLQSSREEKIDPAPGLADDVKVAQSVLNKQIDQGKDVVMLMHSYGGMVGTEATRGLSRKEREKAGLRGGITGMVFLAAIFAPPGKSTRGLYEANPGRYPRREGDYLVCDEETAMCFYSDLTKEEGLPLAQDASKIYQAVRVFGDEQTYDGFHEFIPSSYIVTKKDVLVPESAQRQFISRLEENGGRYVPVFELDTAHSPHQTDPQLLMRTLGKILEKEHGKE</sequence>
<reference evidence="3" key="1">
    <citation type="journal article" date="2016" name="Genome Biol. Evol.">
        <title>Comparative 'omics' of the Fusarium fujikuroi species complex highlights differences in genetic potential and metabolite synthesis.</title>
        <authorList>
            <person name="Niehaus E.-M."/>
            <person name="Muensterkoetter M."/>
            <person name="Proctor R.H."/>
            <person name="Brown D.W."/>
            <person name="Sharon A."/>
            <person name="Idan Y."/>
            <person name="Oren-Young L."/>
            <person name="Sieber C.M."/>
            <person name="Novak O."/>
            <person name="Pencik A."/>
            <person name="Tarkowska D."/>
            <person name="Hromadova K."/>
            <person name="Freeman S."/>
            <person name="Maymon M."/>
            <person name="Elazar M."/>
            <person name="Youssef S.A."/>
            <person name="El-Shabrawy E.S.M."/>
            <person name="Shalaby A.B.A."/>
            <person name="Houterman P."/>
            <person name="Brock N.L."/>
            <person name="Burkhardt I."/>
            <person name="Tsavkelova E.A."/>
            <person name="Dickschat J.S."/>
            <person name="Galuszka P."/>
            <person name="Gueldener U."/>
            <person name="Tudzynski B."/>
        </authorList>
    </citation>
    <scope>NUCLEOTIDE SEQUENCE [LARGE SCALE GENOMIC DNA]</scope>
    <source>
        <strain evidence="3">MRC7560</strain>
    </source>
</reference>
<evidence type="ECO:0000313" key="3">
    <source>
        <dbReference type="Proteomes" id="UP000184255"/>
    </source>
</evidence>
<dbReference type="Proteomes" id="UP000184255">
    <property type="component" value="Unassembled WGS sequence"/>
</dbReference>
<dbReference type="SUPFAM" id="SSF53474">
    <property type="entry name" value="alpha/beta-Hydrolases"/>
    <property type="match status" value="1"/>
</dbReference>
<proteinExistence type="predicted"/>
<accession>A0A1L7TKV1</accession>